<dbReference type="AlphaFoldDB" id="A0A2N1M8I5"/>
<sequence>MDFAHLHSYVGRNFVLTPRFCPFKFFSFFIICIANSRFTIIYNSTYTKCPCNITIIILLRWPEFRSYALACDSVNVNSGQFVR</sequence>
<dbReference type="EMBL" id="LLXL01003969">
    <property type="protein sequence ID" value="PKK57928.1"/>
    <property type="molecule type" value="Genomic_DNA"/>
</dbReference>
<name>A0A2N1M8I5_9GLOM</name>
<reference evidence="1 2" key="1">
    <citation type="submission" date="2016-04" db="EMBL/GenBank/DDBJ databases">
        <title>Genome analyses suggest a sexual origin of heterokaryosis in a supposedly ancient asexual fungus.</title>
        <authorList>
            <person name="Ropars J."/>
            <person name="Sedzielewska K."/>
            <person name="Noel J."/>
            <person name="Charron P."/>
            <person name="Farinelli L."/>
            <person name="Marton T."/>
            <person name="Kruger M."/>
            <person name="Pelin A."/>
            <person name="Brachmann A."/>
            <person name="Corradi N."/>
        </authorList>
    </citation>
    <scope>NUCLEOTIDE SEQUENCE [LARGE SCALE GENOMIC DNA]</scope>
    <source>
        <strain evidence="1 2">C2</strain>
    </source>
</reference>
<comment type="caution">
    <text evidence="1">The sequence shown here is derived from an EMBL/GenBank/DDBJ whole genome shotgun (WGS) entry which is preliminary data.</text>
</comment>
<proteinExistence type="predicted"/>
<protein>
    <submittedName>
        <fullName evidence="1">Uncharacterized protein</fullName>
    </submittedName>
</protein>
<gene>
    <name evidence="1" type="ORF">RhiirC2_824322</name>
</gene>
<dbReference type="Proteomes" id="UP000233469">
    <property type="component" value="Unassembled WGS sequence"/>
</dbReference>
<organism evidence="1 2">
    <name type="scientific">Rhizophagus irregularis</name>
    <dbReference type="NCBI Taxonomy" id="588596"/>
    <lineage>
        <taxon>Eukaryota</taxon>
        <taxon>Fungi</taxon>
        <taxon>Fungi incertae sedis</taxon>
        <taxon>Mucoromycota</taxon>
        <taxon>Glomeromycotina</taxon>
        <taxon>Glomeromycetes</taxon>
        <taxon>Glomerales</taxon>
        <taxon>Glomeraceae</taxon>
        <taxon>Rhizophagus</taxon>
    </lineage>
</organism>
<reference evidence="1 2" key="2">
    <citation type="submission" date="2017-10" db="EMBL/GenBank/DDBJ databases">
        <title>Extensive intraspecific genome diversity in a model arbuscular mycorrhizal fungus.</title>
        <authorList>
            <person name="Chen E.C.H."/>
            <person name="Morin E."/>
            <person name="Baudet D."/>
            <person name="Noel J."/>
            <person name="Ndikumana S."/>
            <person name="Charron P."/>
            <person name="St-Onge C."/>
            <person name="Giorgi J."/>
            <person name="Grigoriev I.V."/>
            <person name="Roux C."/>
            <person name="Martin F.M."/>
            <person name="Corradi N."/>
        </authorList>
    </citation>
    <scope>NUCLEOTIDE SEQUENCE [LARGE SCALE GENOMIC DNA]</scope>
    <source>
        <strain evidence="1 2">C2</strain>
    </source>
</reference>
<accession>A0A2N1M8I5</accession>
<evidence type="ECO:0000313" key="2">
    <source>
        <dbReference type="Proteomes" id="UP000233469"/>
    </source>
</evidence>
<evidence type="ECO:0000313" key="1">
    <source>
        <dbReference type="EMBL" id="PKK57928.1"/>
    </source>
</evidence>